<organism evidence="1 2">
    <name type="scientific">Pedobacter steynii</name>
    <dbReference type="NCBI Taxonomy" id="430522"/>
    <lineage>
        <taxon>Bacteria</taxon>
        <taxon>Pseudomonadati</taxon>
        <taxon>Bacteroidota</taxon>
        <taxon>Sphingobacteriia</taxon>
        <taxon>Sphingobacteriales</taxon>
        <taxon>Sphingobacteriaceae</taxon>
        <taxon>Pedobacter</taxon>
    </lineage>
</organism>
<dbReference type="EMBL" id="FNGY01000008">
    <property type="protein sequence ID" value="SDN58375.1"/>
    <property type="molecule type" value="Genomic_DNA"/>
</dbReference>
<name>A0A1H0CKK0_9SPHI</name>
<evidence type="ECO:0000313" key="2">
    <source>
        <dbReference type="Proteomes" id="UP000183200"/>
    </source>
</evidence>
<protein>
    <submittedName>
        <fullName evidence="1">Uncharacterized protein</fullName>
    </submittedName>
</protein>
<evidence type="ECO:0000313" key="1">
    <source>
        <dbReference type="EMBL" id="SDN58375.1"/>
    </source>
</evidence>
<gene>
    <name evidence="1" type="ORF">SAMN05421820_108146</name>
</gene>
<keyword evidence="2" id="KW-1185">Reference proteome</keyword>
<accession>A0A1H0CKK0</accession>
<dbReference type="Proteomes" id="UP000183200">
    <property type="component" value="Unassembled WGS sequence"/>
</dbReference>
<dbReference type="AlphaFoldDB" id="A0A1H0CKK0"/>
<reference evidence="2" key="1">
    <citation type="submission" date="2016-10" db="EMBL/GenBank/DDBJ databases">
        <authorList>
            <person name="Varghese N."/>
            <person name="Submissions S."/>
        </authorList>
    </citation>
    <scope>NUCLEOTIDE SEQUENCE [LARGE SCALE GENOMIC DNA]</scope>
    <source>
        <strain evidence="2">DSM 19110</strain>
    </source>
</reference>
<sequence>MQSSAITGTAFYFNMSSPSGSHCRQQNAYTNITQTFVYTNVCTYTHNKPLR</sequence>
<proteinExistence type="predicted"/>